<protein>
    <submittedName>
        <fullName evidence="5">AMP-dependent synthetase/ligase</fullName>
    </submittedName>
</protein>
<comment type="caution">
    <text evidence="5">The sequence shown here is derived from an EMBL/GenBank/DDBJ whole genome shotgun (WGS) entry which is preliminary data.</text>
</comment>
<reference evidence="5" key="1">
    <citation type="journal article" date="2023" name="Science">
        <title>Elucidation of the pathway for biosynthesis of saponin adjuvants from the soapbark tree.</title>
        <authorList>
            <person name="Reed J."/>
            <person name="Orme A."/>
            <person name="El-Demerdash A."/>
            <person name="Owen C."/>
            <person name="Martin L.B.B."/>
            <person name="Misra R.C."/>
            <person name="Kikuchi S."/>
            <person name="Rejzek M."/>
            <person name="Martin A.C."/>
            <person name="Harkess A."/>
            <person name="Leebens-Mack J."/>
            <person name="Louveau T."/>
            <person name="Stephenson M.J."/>
            <person name="Osbourn A."/>
        </authorList>
    </citation>
    <scope>NUCLEOTIDE SEQUENCE</scope>
    <source>
        <strain evidence="5">S10</strain>
    </source>
</reference>
<evidence type="ECO:0000259" key="4">
    <source>
        <dbReference type="Pfam" id="PF13570"/>
    </source>
</evidence>
<evidence type="ECO:0000313" key="6">
    <source>
        <dbReference type="Proteomes" id="UP001163823"/>
    </source>
</evidence>
<dbReference type="InterPro" id="IPR009081">
    <property type="entry name" value="PP-bd_ACP"/>
</dbReference>
<feature type="domain" description="Pyrrolo-quinoline quinone repeat" evidence="4">
    <location>
        <begin position="639"/>
        <end position="983"/>
    </location>
</feature>
<dbReference type="Gene3D" id="3.30.300.30">
    <property type="match status" value="1"/>
</dbReference>
<dbReference type="InterPro" id="IPR018391">
    <property type="entry name" value="PQQ_b-propeller_rpt"/>
</dbReference>
<gene>
    <name evidence="5" type="ORF">O6P43_026816</name>
</gene>
<evidence type="ECO:0000313" key="5">
    <source>
        <dbReference type="EMBL" id="KAJ7950655.1"/>
    </source>
</evidence>
<dbReference type="KEGG" id="qsa:O6P43_026816"/>
<dbReference type="Gene3D" id="1.10.1200.10">
    <property type="entry name" value="ACP-like"/>
    <property type="match status" value="1"/>
</dbReference>
<dbReference type="PROSITE" id="PS00455">
    <property type="entry name" value="AMP_BINDING"/>
    <property type="match status" value="1"/>
</dbReference>
<dbReference type="Proteomes" id="UP001163823">
    <property type="component" value="Chromosome 11"/>
</dbReference>
<dbReference type="InterPro" id="IPR025110">
    <property type="entry name" value="AMP-bd_C"/>
</dbReference>
<keyword evidence="6" id="KW-1185">Reference proteome</keyword>
<dbReference type="InterPro" id="IPR020845">
    <property type="entry name" value="AMP-binding_CS"/>
</dbReference>
<name>A0AAD7PDC9_QUISA</name>
<dbReference type="SMART" id="SM00564">
    <property type="entry name" value="PQQ"/>
    <property type="match status" value="4"/>
</dbReference>
<dbReference type="Gene3D" id="3.40.50.12780">
    <property type="entry name" value="N-terminal domain of ligase-like"/>
    <property type="match status" value="1"/>
</dbReference>
<dbReference type="SUPFAM" id="SSF47336">
    <property type="entry name" value="ACP-like"/>
    <property type="match status" value="1"/>
</dbReference>
<dbReference type="PANTHER" id="PTHR44394:SF1">
    <property type="entry name" value="BETA-ALANINE-ACTIVATING ENZYME"/>
    <property type="match status" value="1"/>
</dbReference>
<dbReference type="SUPFAM" id="SSF50998">
    <property type="entry name" value="Quinoprotein alcohol dehydrogenase-like"/>
    <property type="match status" value="1"/>
</dbReference>
<dbReference type="InterPro" id="IPR052091">
    <property type="entry name" value="Beta-ala_Activ/Resist"/>
</dbReference>
<dbReference type="AlphaFoldDB" id="A0AAD7PDC9"/>
<dbReference type="InterPro" id="IPR015943">
    <property type="entry name" value="WD40/YVTN_repeat-like_dom_sf"/>
</dbReference>
<dbReference type="Pfam" id="PF13193">
    <property type="entry name" value="AMP-binding_C"/>
    <property type="match status" value="1"/>
</dbReference>
<feature type="domain" description="AMP-dependent synthetase/ligase" evidence="1">
    <location>
        <begin position="55"/>
        <end position="281"/>
    </location>
</feature>
<dbReference type="InterPro" id="IPR036736">
    <property type="entry name" value="ACP-like_sf"/>
</dbReference>
<dbReference type="InterPro" id="IPR002372">
    <property type="entry name" value="PQQ_rpt_dom"/>
</dbReference>
<dbReference type="FunFam" id="2.130.10.10:FF:000883">
    <property type="entry name" value="Putative acyl-activating enzyme 19"/>
    <property type="match status" value="1"/>
</dbReference>
<proteinExistence type="predicted"/>
<evidence type="ECO:0000259" key="1">
    <source>
        <dbReference type="Pfam" id="PF00501"/>
    </source>
</evidence>
<evidence type="ECO:0000259" key="2">
    <source>
        <dbReference type="Pfam" id="PF00550"/>
    </source>
</evidence>
<dbReference type="InterPro" id="IPR011047">
    <property type="entry name" value="Quinoprotein_ADH-like_sf"/>
</dbReference>
<dbReference type="Gene3D" id="2.130.10.10">
    <property type="entry name" value="YVTN repeat-like/Quinoprotein amine dehydrogenase"/>
    <property type="match status" value="2"/>
</dbReference>
<dbReference type="InterPro" id="IPR000873">
    <property type="entry name" value="AMP-dep_synth/lig_dom"/>
</dbReference>
<accession>A0AAD7PDC9</accession>
<dbReference type="Pfam" id="PF13570">
    <property type="entry name" value="Beta-prop_ACSF4"/>
    <property type="match status" value="1"/>
</dbReference>
<dbReference type="EMBL" id="JARAOO010000011">
    <property type="protein sequence ID" value="KAJ7950655.1"/>
    <property type="molecule type" value="Genomic_DNA"/>
</dbReference>
<sequence>MLILLSGSQSLFGKSSSDHLDELHWLVKLSNCPLLVFSFEEILQEHICSTDFAWPCENQKQRHFCYLMYTSGSTGKPKGVFGTEQGLLNRFQWMQGMHPLHGQELSLFKTSISFVDHLQEFLGAILTASVLVIPPAIELKENVFSLVDFLLAYFINRLTVVPSLMRTILPGLQSKQNVKVQSSLKLLVLSGETFPLSLWKVLAEILPETSILNLYGSTEVSGDCTYFDCMKLPKILEAETLSSVPIGLPIPNCDVEVVGENGVLNEGELYVGGICISSGYHSKSPDFVKFPQSCISRGSISACRSQLYFKTGDFAKQLQSGDFVFLGRKDHTVKVNGQRIALEEIEDTLRQHPDVADAAVISRKDQTELLLLEAVIILKEQETPGELFIPSLRNWMIDKLPSAMVPISFVFTESFPLSSSGKVDYDLLAGSSLFKTYAHDKIEDIQFSNLLQLIKKAFCDVLMVKRVSDDDNFFSLGGNSVAAAHFSHSFGFDMRLLYSNPSPFKLSMALLERNESCCFNIGMDASQEINREGSGCNLFTSSGSENVNSLPLEPRGIKVWPLFGKNDDHSVSSKRLKVDSTLSISTTRDLYPWHSSSMISFSRCNKVMFEGDSRGINLNKAKFPRVRRGRMQGIWKSYMESCVDASPTIVHAGTNAYLFIGSHSCKFLCLDARSGSVKWEVKLEGRIESSAAVLDDFSQVVVGCYKGKIYFLEFSNGKICWSFQTSGEVKSQPVADVQRKLIWCGSHDHNLYALDYKNRRCVYKLPCGGSIYGSPAIDQVLGILYVASTSGRVTAISLRALPFNILWLKELEVPVFGSVAVALNGIVIFCLVDGKVVALDSAGSFMWKKTTGGPIFSGACISSALPSQVLISSRNGNVYSFKLETGDLLWEYDVGDPITASVYVDEQLHLESESSHFSDRLICICSSSGNMWVLRVNLKMNEGHTCVQEFARLDLQGDVFSSPLMIGGMIFVGCRDDYVHCVAVEIPSLME</sequence>
<dbReference type="Pfam" id="PF00550">
    <property type="entry name" value="PP-binding"/>
    <property type="match status" value="1"/>
</dbReference>
<organism evidence="5 6">
    <name type="scientific">Quillaja saponaria</name>
    <name type="common">Soap bark tree</name>
    <dbReference type="NCBI Taxonomy" id="32244"/>
    <lineage>
        <taxon>Eukaryota</taxon>
        <taxon>Viridiplantae</taxon>
        <taxon>Streptophyta</taxon>
        <taxon>Embryophyta</taxon>
        <taxon>Tracheophyta</taxon>
        <taxon>Spermatophyta</taxon>
        <taxon>Magnoliopsida</taxon>
        <taxon>eudicotyledons</taxon>
        <taxon>Gunneridae</taxon>
        <taxon>Pentapetalae</taxon>
        <taxon>rosids</taxon>
        <taxon>fabids</taxon>
        <taxon>Fabales</taxon>
        <taxon>Quillajaceae</taxon>
        <taxon>Quillaja</taxon>
    </lineage>
</organism>
<dbReference type="Pfam" id="PF00501">
    <property type="entry name" value="AMP-binding"/>
    <property type="match status" value="1"/>
</dbReference>
<dbReference type="InterPro" id="IPR042099">
    <property type="entry name" value="ANL_N_sf"/>
</dbReference>
<dbReference type="SUPFAM" id="SSF56801">
    <property type="entry name" value="Acetyl-CoA synthetase-like"/>
    <property type="match status" value="1"/>
</dbReference>
<feature type="domain" description="AMP-binding enzyme C-terminal" evidence="3">
    <location>
        <begin position="344"/>
        <end position="422"/>
    </location>
</feature>
<dbReference type="PANTHER" id="PTHR44394">
    <property type="entry name" value="BETA-ALANINE-ACTIVATING ENZYME"/>
    <property type="match status" value="1"/>
</dbReference>
<feature type="domain" description="Carrier" evidence="2">
    <location>
        <begin position="453"/>
        <end position="489"/>
    </location>
</feature>
<dbReference type="InterPro" id="IPR045851">
    <property type="entry name" value="AMP-bd_C_sf"/>
</dbReference>
<dbReference type="GO" id="GO:0043041">
    <property type="term" value="P:amino acid activation for nonribosomal peptide biosynthetic process"/>
    <property type="evidence" value="ECO:0007669"/>
    <property type="project" value="TreeGrafter"/>
</dbReference>
<evidence type="ECO:0000259" key="3">
    <source>
        <dbReference type="Pfam" id="PF13193"/>
    </source>
</evidence>